<dbReference type="GO" id="GO:0016740">
    <property type="term" value="F:transferase activity"/>
    <property type="evidence" value="ECO:0007669"/>
    <property type="project" value="UniProtKB-KW"/>
</dbReference>
<evidence type="ECO:0000313" key="3">
    <source>
        <dbReference type="Proteomes" id="UP000578077"/>
    </source>
</evidence>
<reference evidence="2 3" key="1">
    <citation type="submission" date="2020-08" db="EMBL/GenBank/DDBJ databases">
        <title>Sequencing the genomes of 1000 actinobacteria strains.</title>
        <authorList>
            <person name="Klenk H.-P."/>
        </authorList>
    </citation>
    <scope>NUCLEOTIDE SEQUENCE [LARGE SCALE GENOMIC DNA]</scope>
    <source>
        <strain evidence="2 3">DSM 44593</strain>
    </source>
</reference>
<keyword evidence="2" id="KW-0808">Transferase</keyword>
<evidence type="ECO:0000256" key="1">
    <source>
        <dbReference type="SAM" id="MobiDB-lite"/>
    </source>
</evidence>
<sequence length="366" mass="40275">MPDTTLVLGTGRCGSTMLSRIMVRHPEVLSLSELFRSLAPDIFPEDTLTGAEFWELLSTPRPKPNVLVRNGIPSPEFSYPLGTGAFTADTGIPAISFITLPHLGGDPDRTYEQVRELTCAWPRRSAAGHYRALFAALAHRWRRTAVFERSGASFMFAGDLVAAFPDARFIHLYRDGVDCALSMSRHPSFRLVFRTLQMQGVLGHDPYDEPAPGDSARLPESLRRYLPAEFDARALMEEPIPPTVFAAAWSSMVENAVPHLRGLAADRLLHVRYEDVLNDPDTELARIAGFTGIGADPRWLEGATALIRRRESGAETLDRAERDELERACEPGRRALEQIGFAPDGGTDRTGGDSVPAPPSSEVRPS</sequence>
<dbReference type="Proteomes" id="UP000578077">
    <property type="component" value="Unassembled WGS sequence"/>
</dbReference>
<protein>
    <submittedName>
        <fullName evidence="2">Putative sulfotransferase</fullName>
        <ecNumber evidence="2">2.8.2.-</ecNumber>
    </submittedName>
</protein>
<name>A0A841EAG1_9ACTN</name>
<organism evidence="2 3">
    <name type="scientific">Streptomonospora salina</name>
    <dbReference type="NCBI Taxonomy" id="104205"/>
    <lineage>
        <taxon>Bacteria</taxon>
        <taxon>Bacillati</taxon>
        <taxon>Actinomycetota</taxon>
        <taxon>Actinomycetes</taxon>
        <taxon>Streptosporangiales</taxon>
        <taxon>Nocardiopsidaceae</taxon>
        <taxon>Streptomonospora</taxon>
    </lineage>
</organism>
<proteinExistence type="predicted"/>
<feature type="compositionally biased region" description="Basic and acidic residues" evidence="1">
    <location>
        <begin position="318"/>
        <end position="336"/>
    </location>
</feature>
<feature type="region of interest" description="Disordered" evidence="1">
    <location>
        <begin position="318"/>
        <end position="366"/>
    </location>
</feature>
<dbReference type="SUPFAM" id="SSF52540">
    <property type="entry name" value="P-loop containing nucleoside triphosphate hydrolases"/>
    <property type="match status" value="1"/>
</dbReference>
<gene>
    <name evidence="2" type="ORF">HNR25_004846</name>
</gene>
<dbReference type="AlphaFoldDB" id="A0A841EAG1"/>
<keyword evidence="3" id="KW-1185">Reference proteome</keyword>
<dbReference type="Pfam" id="PF13469">
    <property type="entry name" value="Sulfotransfer_3"/>
    <property type="match status" value="2"/>
</dbReference>
<dbReference type="Gene3D" id="3.40.50.300">
    <property type="entry name" value="P-loop containing nucleotide triphosphate hydrolases"/>
    <property type="match status" value="1"/>
</dbReference>
<dbReference type="RefSeq" id="WP_184639994.1">
    <property type="nucleotide sequence ID" value="NZ_BAABKT010000018.1"/>
</dbReference>
<dbReference type="EC" id="2.8.2.-" evidence="2"/>
<comment type="caution">
    <text evidence="2">The sequence shown here is derived from an EMBL/GenBank/DDBJ whole genome shotgun (WGS) entry which is preliminary data.</text>
</comment>
<accession>A0A841EAG1</accession>
<evidence type="ECO:0000313" key="2">
    <source>
        <dbReference type="EMBL" id="MBB6001017.1"/>
    </source>
</evidence>
<dbReference type="InterPro" id="IPR027417">
    <property type="entry name" value="P-loop_NTPase"/>
</dbReference>
<dbReference type="EMBL" id="JACHLY010000002">
    <property type="protein sequence ID" value="MBB6001017.1"/>
    <property type="molecule type" value="Genomic_DNA"/>
</dbReference>